<gene>
    <name evidence="4" type="primary">prmB</name>
    <name evidence="6" type="ordered locus">HCH_02420</name>
</gene>
<dbReference type="STRING" id="349521.HCH_02420"/>
<keyword evidence="2 4" id="KW-0808">Transferase</keyword>
<dbReference type="Proteomes" id="UP000000238">
    <property type="component" value="Chromosome"/>
</dbReference>
<dbReference type="AlphaFoldDB" id="Q2SJE5"/>
<evidence type="ECO:0000256" key="1">
    <source>
        <dbReference type="ARBA" id="ARBA00022603"/>
    </source>
</evidence>
<dbReference type="InterPro" id="IPR017127">
    <property type="entry name" value="Ribosome_uL3_MTase"/>
</dbReference>
<feature type="domain" description="Methyltransferase small" evidence="5">
    <location>
        <begin position="131"/>
        <end position="209"/>
    </location>
</feature>
<comment type="function">
    <text evidence="4">Methylates ribosomal protein uL3 on a specific glutamine residue.</text>
</comment>
<comment type="similarity">
    <text evidence="4">Belongs to the protein N5-glutamine methyltransferase family. PrmB subfamily.</text>
</comment>
<keyword evidence="3 4" id="KW-0949">S-adenosyl-L-methionine</keyword>
<reference evidence="6 7" key="1">
    <citation type="journal article" date="2005" name="Nucleic Acids Res.">
        <title>Genomic blueprint of Hahella chejuensis, a marine microbe producing an algicidal agent.</title>
        <authorList>
            <person name="Jeong H."/>
            <person name="Yim J.H."/>
            <person name="Lee C."/>
            <person name="Choi S.-H."/>
            <person name="Park Y.K."/>
            <person name="Yoon S.H."/>
            <person name="Hur C.-G."/>
            <person name="Kang H.-Y."/>
            <person name="Kim D."/>
            <person name="Lee H.H."/>
            <person name="Park K.H."/>
            <person name="Park S.-H."/>
            <person name="Park H.-S."/>
            <person name="Lee H.K."/>
            <person name="Oh T.K."/>
            <person name="Kim J.F."/>
        </authorList>
    </citation>
    <scope>NUCLEOTIDE SEQUENCE [LARGE SCALE GENOMIC DNA]</scope>
    <source>
        <strain evidence="6 7">KCTC 2396</strain>
    </source>
</reference>
<dbReference type="PROSITE" id="PS00092">
    <property type="entry name" value="N6_MTASE"/>
    <property type="match status" value="1"/>
</dbReference>
<dbReference type="NCBIfam" id="TIGR00536">
    <property type="entry name" value="hemK_fam"/>
    <property type="match status" value="1"/>
</dbReference>
<dbReference type="EMBL" id="CP000155">
    <property type="protein sequence ID" value="ABC29229.1"/>
    <property type="molecule type" value="Genomic_DNA"/>
</dbReference>
<dbReference type="InterPro" id="IPR029063">
    <property type="entry name" value="SAM-dependent_MTases_sf"/>
</dbReference>
<dbReference type="GO" id="GO:0005829">
    <property type="term" value="C:cytosol"/>
    <property type="evidence" value="ECO:0007669"/>
    <property type="project" value="TreeGrafter"/>
</dbReference>
<dbReference type="Gene3D" id="3.40.50.150">
    <property type="entry name" value="Vaccinia Virus protein VP39"/>
    <property type="match status" value="1"/>
</dbReference>
<dbReference type="Gene3D" id="1.10.8.10">
    <property type="entry name" value="DNA helicase RuvA subunit, C-terminal domain"/>
    <property type="match status" value="1"/>
</dbReference>
<proteinExistence type="inferred from homology"/>
<dbReference type="EC" id="2.1.1.298" evidence="4"/>
<dbReference type="PANTHER" id="PTHR47806">
    <property type="entry name" value="50S RIBOSOMAL PROTEIN L3 GLUTAMINE METHYLTRANSFERASE"/>
    <property type="match status" value="1"/>
</dbReference>
<evidence type="ECO:0000313" key="7">
    <source>
        <dbReference type="Proteomes" id="UP000000238"/>
    </source>
</evidence>
<comment type="catalytic activity">
    <reaction evidence="4">
        <text>L-glutaminyl-[ribosomal protein uL3] + S-adenosyl-L-methionine = N(5)-methyl-L-glutaminyl-[ribosomal protein uL3] + S-adenosyl-L-homocysteine + H(+)</text>
        <dbReference type="Rhea" id="RHEA:45020"/>
        <dbReference type="Rhea" id="RHEA-COMP:11063"/>
        <dbReference type="Rhea" id="RHEA-COMP:11064"/>
        <dbReference type="ChEBI" id="CHEBI:15378"/>
        <dbReference type="ChEBI" id="CHEBI:30011"/>
        <dbReference type="ChEBI" id="CHEBI:57856"/>
        <dbReference type="ChEBI" id="CHEBI:59789"/>
        <dbReference type="ChEBI" id="CHEBI:61891"/>
        <dbReference type="EC" id="2.1.1.298"/>
    </reaction>
</comment>
<evidence type="ECO:0000259" key="5">
    <source>
        <dbReference type="Pfam" id="PF05175"/>
    </source>
</evidence>
<dbReference type="Pfam" id="PF05175">
    <property type="entry name" value="MTS"/>
    <property type="match status" value="1"/>
</dbReference>
<sequence length="301" mass="33622">MFEPESFLQLQTIRDFIRYAWSRFNQEALFFGHGTDNAWDEAVHLVLGSLHLPWDVDANMLDARLVDHEKLALAEAIGKRVLQRIPTPYILGEAWFMGLPFHITQDVLIPRSPIAELLEHELQPWLEQPPLRILDLCCGSGCIGIAAAHVFPEAEVVLADISPLALDVARRNVARHHLGDRCKVVESDMFDALQGEFDVILTNPPYVDKPDMDSLPPEYLHEPELGLASGVDGLDAARIILARAADFLSDGGFMVCEVGNSMEALQNSYPEIMFIFPEFEKGGDGVFVMTKDDLLGCRELL</sequence>
<dbReference type="SUPFAM" id="SSF53335">
    <property type="entry name" value="S-adenosyl-L-methionine-dependent methyltransferases"/>
    <property type="match status" value="1"/>
</dbReference>
<dbReference type="GO" id="GO:0003676">
    <property type="term" value="F:nucleic acid binding"/>
    <property type="evidence" value="ECO:0007669"/>
    <property type="project" value="InterPro"/>
</dbReference>
<evidence type="ECO:0000256" key="4">
    <source>
        <dbReference type="HAMAP-Rule" id="MF_02125"/>
    </source>
</evidence>
<dbReference type="PIRSF" id="PIRSF037167">
    <property type="entry name" value="Mtase_YfcB_prd"/>
    <property type="match status" value="1"/>
</dbReference>
<dbReference type="eggNOG" id="COG2890">
    <property type="taxonomic scope" value="Bacteria"/>
</dbReference>
<keyword evidence="7" id="KW-1185">Reference proteome</keyword>
<keyword evidence="1 4" id="KW-0489">Methyltransferase</keyword>
<dbReference type="InterPro" id="IPR007848">
    <property type="entry name" value="Small_mtfrase_dom"/>
</dbReference>
<evidence type="ECO:0000313" key="6">
    <source>
        <dbReference type="EMBL" id="ABC29229.1"/>
    </source>
</evidence>
<accession>Q2SJE5</accession>
<dbReference type="GO" id="GO:0036009">
    <property type="term" value="F:protein-glutamine N-methyltransferase activity"/>
    <property type="evidence" value="ECO:0007669"/>
    <property type="project" value="UniProtKB-UniRule"/>
</dbReference>
<evidence type="ECO:0000256" key="2">
    <source>
        <dbReference type="ARBA" id="ARBA00022679"/>
    </source>
</evidence>
<dbReference type="HAMAP" id="MF_02125">
    <property type="entry name" value="L3_methyltr_PrmB"/>
    <property type="match status" value="1"/>
</dbReference>
<dbReference type="CDD" id="cd02440">
    <property type="entry name" value="AdoMet_MTases"/>
    <property type="match status" value="1"/>
</dbReference>
<evidence type="ECO:0000256" key="3">
    <source>
        <dbReference type="ARBA" id="ARBA00022691"/>
    </source>
</evidence>
<dbReference type="NCBIfam" id="TIGR03533">
    <property type="entry name" value="L3_gln_methyl"/>
    <property type="match status" value="1"/>
</dbReference>
<dbReference type="KEGG" id="hch:HCH_02420"/>
<dbReference type="HOGENOM" id="CLU_018398_5_1_6"/>
<dbReference type="InterPro" id="IPR002052">
    <property type="entry name" value="DNA_methylase_N6_adenine_CS"/>
</dbReference>
<name>Q2SJE5_HAHCH</name>
<dbReference type="PANTHER" id="PTHR47806:SF1">
    <property type="entry name" value="RIBOSOMAL PROTEIN UL3 GLUTAMINE METHYLTRANSFERASE"/>
    <property type="match status" value="1"/>
</dbReference>
<dbReference type="InterPro" id="IPR004556">
    <property type="entry name" value="HemK-like"/>
</dbReference>
<organism evidence="6 7">
    <name type="scientific">Hahella chejuensis (strain KCTC 2396)</name>
    <dbReference type="NCBI Taxonomy" id="349521"/>
    <lineage>
        <taxon>Bacteria</taxon>
        <taxon>Pseudomonadati</taxon>
        <taxon>Pseudomonadota</taxon>
        <taxon>Gammaproteobacteria</taxon>
        <taxon>Oceanospirillales</taxon>
        <taxon>Hahellaceae</taxon>
        <taxon>Hahella</taxon>
    </lineage>
</organism>
<protein>
    <recommendedName>
        <fullName evidence="4">Ribosomal protein uL3 glutamine methyltransferase</fullName>
        <shortName evidence="4">uL3 MTase</shortName>
        <ecNumber evidence="4">2.1.1.298</ecNumber>
    </recommendedName>
    <alternativeName>
        <fullName evidence="4">N5-glutamine methyltransferase PrmB</fullName>
    </alternativeName>
</protein>
<dbReference type="GO" id="GO:0032259">
    <property type="term" value="P:methylation"/>
    <property type="evidence" value="ECO:0007669"/>
    <property type="project" value="UniProtKB-KW"/>
</dbReference>
<dbReference type="OrthoDB" id="9800643at2"/>
<dbReference type="RefSeq" id="WP_011396298.1">
    <property type="nucleotide sequence ID" value="NC_007645.1"/>
</dbReference>